<feature type="transmembrane region" description="Helical" evidence="1">
    <location>
        <begin position="285"/>
        <end position="305"/>
    </location>
</feature>
<feature type="transmembrane region" description="Helical" evidence="1">
    <location>
        <begin position="25"/>
        <end position="41"/>
    </location>
</feature>
<dbReference type="PATRIC" id="fig|1335616.4.peg.1848"/>
<keyword evidence="4" id="KW-1185">Reference proteome</keyword>
<feature type="transmembrane region" description="Helical" evidence="1">
    <location>
        <begin position="220"/>
        <end position="240"/>
    </location>
</feature>
<dbReference type="AlphaFoldDB" id="A0A0D0Y2Z0"/>
<feature type="transmembrane region" description="Helical" evidence="1">
    <location>
        <begin position="159"/>
        <end position="179"/>
    </location>
</feature>
<evidence type="ECO:0000313" key="4">
    <source>
        <dbReference type="Proteomes" id="UP000032279"/>
    </source>
</evidence>
<gene>
    <name evidence="3" type="ORF">WDC_1837</name>
</gene>
<dbReference type="CDD" id="cd16015">
    <property type="entry name" value="LTA_synthase"/>
    <property type="match status" value="1"/>
</dbReference>
<feature type="transmembrane region" description="Helical" evidence="1">
    <location>
        <begin position="121"/>
        <end position="139"/>
    </location>
</feature>
<dbReference type="SUPFAM" id="SSF53649">
    <property type="entry name" value="Alkaline phosphatase-like"/>
    <property type="match status" value="1"/>
</dbReference>
<feature type="domain" description="Sulfatase N-terminal" evidence="2">
    <location>
        <begin position="464"/>
        <end position="741"/>
    </location>
</feature>
<comment type="caution">
    <text evidence="3">The sequence shown here is derived from an EMBL/GenBank/DDBJ whole genome shotgun (WGS) entry which is preliminary data.</text>
</comment>
<dbReference type="Pfam" id="PF00884">
    <property type="entry name" value="Sulfatase"/>
    <property type="match status" value="1"/>
</dbReference>
<protein>
    <recommendedName>
        <fullName evidence="2">Sulfatase N-terminal domain-containing protein</fullName>
    </recommendedName>
</protein>
<keyword evidence="1" id="KW-0812">Transmembrane</keyword>
<evidence type="ECO:0000313" key="3">
    <source>
        <dbReference type="EMBL" id="KIS02593.1"/>
    </source>
</evidence>
<name>A0A0D0Y2Z0_9LACO</name>
<reference evidence="3 4" key="1">
    <citation type="submission" date="2013-08" db="EMBL/GenBank/DDBJ databases">
        <title>Lactobacillus wasatchii sp. WDC04, a late gas producing bacteria isolated from aged chedder cheese.</title>
        <authorList>
            <person name="Oberg C.J."/>
            <person name="Culumber M."/>
            <person name="McMahon D.J."/>
            <person name="Broadbent J.R."/>
            <person name="Oberg T.S."/>
            <person name="Ortaki F."/>
        </authorList>
    </citation>
    <scope>NUCLEOTIDE SEQUENCE [LARGE SCALE GENOMIC DNA]</scope>
    <source>
        <strain evidence="3 4">WDC04</strain>
    </source>
</reference>
<dbReference type="Gene3D" id="3.40.720.10">
    <property type="entry name" value="Alkaline Phosphatase, subunit A"/>
    <property type="match status" value="1"/>
</dbReference>
<feature type="transmembrane region" description="Helical" evidence="1">
    <location>
        <begin position="325"/>
        <end position="346"/>
    </location>
</feature>
<dbReference type="EMBL" id="AWTT01000075">
    <property type="protein sequence ID" value="KIS02593.1"/>
    <property type="molecule type" value="Genomic_DNA"/>
</dbReference>
<feature type="transmembrane region" description="Helical" evidence="1">
    <location>
        <begin position="367"/>
        <end position="387"/>
    </location>
</feature>
<dbReference type="InterPro" id="IPR017850">
    <property type="entry name" value="Alkaline_phosphatase_core_sf"/>
</dbReference>
<feature type="transmembrane region" description="Helical" evidence="1">
    <location>
        <begin position="260"/>
        <end position="278"/>
    </location>
</feature>
<feature type="transmembrane region" description="Helical" evidence="1">
    <location>
        <begin position="53"/>
        <end position="69"/>
    </location>
</feature>
<evidence type="ECO:0000256" key="1">
    <source>
        <dbReference type="SAM" id="Phobius"/>
    </source>
</evidence>
<feature type="transmembrane region" description="Helical" evidence="1">
    <location>
        <begin position="89"/>
        <end position="109"/>
    </location>
</feature>
<accession>A0A0D0Y2Z0</accession>
<proteinExistence type="predicted"/>
<keyword evidence="1" id="KW-1133">Transmembrane helix</keyword>
<dbReference type="InterPro" id="IPR000917">
    <property type="entry name" value="Sulfatase_N"/>
</dbReference>
<organism evidence="3 4">
    <name type="scientific">Paucilactobacillus wasatchensis</name>
    <dbReference type="NCBI Taxonomy" id="1335616"/>
    <lineage>
        <taxon>Bacteria</taxon>
        <taxon>Bacillati</taxon>
        <taxon>Bacillota</taxon>
        <taxon>Bacilli</taxon>
        <taxon>Lactobacillales</taxon>
        <taxon>Lactobacillaceae</taxon>
        <taxon>Paucilactobacillus</taxon>
    </lineage>
</organism>
<evidence type="ECO:0000259" key="2">
    <source>
        <dbReference type="Pfam" id="PF00884"/>
    </source>
</evidence>
<sequence length="836" mass="95806">MLIFWFFIIMPFLFGKPIWGINSGNNFVWVGVLFVVGALSQKINAFSRVNKKLMICFSLVIMIVFPIMLKISSITQTATNLQSRIYSNYSLPLFILSVLVFGIFIETRIKLNKKINHIPSINWFILTGYLITQVPIINYQLSTNFRLNYSLSGSRWLEYLIINILSVLLATLLTTLVISEIIRIPYFNRLLVSTSIKSINSLLDFPKFFRKILAQNWRSLLVIITGFIVSYVQILVVTLLYTPFSFDMFKQIIDLSSQQLILSTIIIYLFFIFIFGMLNRYWYSYMIVVAASVVITVAESLKISLRQEPILPSDLAMLTAIDDLIKMISPVTIIIVIITIFCFAVVGLVLQHHFDKLYHVASLKKRIVMIILPMIFFSGSFFVYHFGSLPNIIMVGFNVKFSTIDQGREARNNGPIIQFIQSMDTTIMDKPSGYSKTNINKIMKQYNHEAIEINKDRKYKLTNQTFMFVLSESFSNPNRVPNLKVSPNPIPYLLSLKNKYNSGLMLSTGYGGGTANMEWQSLTGLSISNLSATLATPYTQLVPQQKISPNFTNLFSQSLAIHPYNASLYNRINVFKKFGFDKFFYQGSKDKLSYQKKIDKNPYISDTSAYKQAIKTINDKHKGSQFIQLSTMQNHMPYTNYYSNNRFKIFGTAGSKTEKESIKTYSKGLNYTDNSLKMLISKLNKIKHPVTMVWYGDHLAALYDKDSMKKYGVKLHETDYFIYNNRTHKTTEVNKYVSPYSFSALALESSDTKVTPYYALITKITDSLPAMTIDPSQSQTNSINGSNIFISQSGKKVKESSLTKKQKKLLHDYRLIQYDLTAGKQYSAHWAEQKIK</sequence>
<dbReference type="OrthoDB" id="243547at2"/>
<dbReference type="Proteomes" id="UP000032279">
    <property type="component" value="Unassembled WGS sequence"/>
</dbReference>
<keyword evidence="1" id="KW-0472">Membrane</keyword>